<dbReference type="InterPro" id="IPR003676">
    <property type="entry name" value="SAUR_fam"/>
</dbReference>
<dbReference type="AlphaFoldDB" id="A0A2I0AN96"/>
<dbReference type="GO" id="GO:0009733">
    <property type="term" value="P:response to auxin"/>
    <property type="evidence" value="ECO:0007669"/>
    <property type="project" value="InterPro"/>
</dbReference>
<evidence type="ECO:0000313" key="3">
    <source>
        <dbReference type="EMBL" id="PKA57021.1"/>
    </source>
</evidence>
<name>A0A2I0AN96_9ASPA</name>
<dbReference type="OrthoDB" id="838391at2759"/>
<dbReference type="STRING" id="1088818.A0A2I0AN96"/>
<evidence type="ECO:0000313" key="4">
    <source>
        <dbReference type="Proteomes" id="UP000236161"/>
    </source>
</evidence>
<evidence type="ECO:0000256" key="2">
    <source>
        <dbReference type="SAM" id="MobiDB-lite"/>
    </source>
</evidence>
<organism evidence="3 4">
    <name type="scientific">Apostasia shenzhenica</name>
    <dbReference type="NCBI Taxonomy" id="1088818"/>
    <lineage>
        <taxon>Eukaryota</taxon>
        <taxon>Viridiplantae</taxon>
        <taxon>Streptophyta</taxon>
        <taxon>Embryophyta</taxon>
        <taxon>Tracheophyta</taxon>
        <taxon>Spermatophyta</taxon>
        <taxon>Magnoliopsida</taxon>
        <taxon>Liliopsida</taxon>
        <taxon>Asparagales</taxon>
        <taxon>Orchidaceae</taxon>
        <taxon>Apostasioideae</taxon>
        <taxon>Apostasia</taxon>
    </lineage>
</organism>
<evidence type="ECO:0000256" key="1">
    <source>
        <dbReference type="ARBA" id="ARBA00006974"/>
    </source>
</evidence>
<dbReference type="Proteomes" id="UP000236161">
    <property type="component" value="Unassembled WGS sequence"/>
</dbReference>
<dbReference type="PANTHER" id="PTHR31374">
    <property type="entry name" value="AUXIN-INDUCED PROTEIN-LIKE-RELATED"/>
    <property type="match status" value="1"/>
</dbReference>
<feature type="region of interest" description="Disordered" evidence="2">
    <location>
        <begin position="1"/>
        <end position="21"/>
    </location>
</feature>
<dbReference type="EMBL" id="KZ451969">
    <property type="protein sequence ID" value="PKA57021.1"/>
    <property type="molecule type" value="Genomic_DNA"/>
</dbReference>
<comment type="similarity">
    <text evidence="1">Belongs to the ARG7 family.</text>
</comment>
<dbReference type="Pfam" id="PF02519">
    <property type="entry name" value="Auxin_inducible"/>
    <property type="match status" value="1"/>
</dbReference>
<accession>A0A2I0AN96</accession>
<protein>
    <submittedName>
        <fullName evidence="3">Auxin-induced protein X10A</fullName>
    </submittedName>
</protein>
<dbReference type="PANTHER" id="PTHR31374:SF413">
    <property type="entry name" value="AUXIN RESPONSIVE PROTEIN"/>
    <property type="match status" value="1"/>
</dbReference>
<keyword evidence="4" id="KW-1185">Reference proteome</keyword>
<sequence>MEGAWRRGRSSSGTRYERLPADEAREGFGRRRKGMVVPKGYVPVLVGTSTAGEEEMKRFLLHVRLLKDPCIGALLEMAAEEFGFRQDGVLRIPCGVEHFRQTVDGICRAW</sequence>
<proteinExistence type="inferred from homology"/>
<gene>
    <name evidence="3" type="ORF">AXF42_Ash002325</name>
</gene>
<reference evidence="3 4" key="1">
    <citation type="journal article" date="2017" name="Nature">
        <title>The Apostasia genome and the evolution of orchids.</title>
        <authorList>
            <person name="Zhang G.Q."/>
            <person name="Liu K.W."/>
            <person name="Li Z."/>
            <person name="Lohaus R."/>
            <person name="Hsiao Y.Y."/>
            <person name="Niu S.C."/>
            <person name="Wang J.Y."/>
            <person name="Lin Y.C."/>
            <person name="Xu Q."/>
            <person name="Chen L.J."/>
            <person name="Yoshida K."/>
            <person name="Fujiwara S."/>
            <person name="Wang Z.W."/>
            <person name="Zhang Y.Q."/>
            <person name="Mitsuda N."/>
            <person name="Wang M."/>
            <person name="Liu G.H."/>
            <person name="Pecoraro L."/>
            <person name="Huang H.X."/>
            <person name="Xiao X.J."/>
            <person name="Lin M."/>
            <person name="Wu X.Y."/>
            <person name="Wu W.L."/>
            <person name="Chen Y.Y."/>
            <person name="Chang S.B."/>
            <person name="Sakamoto S."/>
            <person name="Ohme-Takagi M."/>
            <person name="Yagi M."/>
            <person name="Zeng S.J."/>
            <person name="Shen C.Y."/>
            <person name="Yeh C.M."/>
            <person name="Luo Y.B."/>
            <person name="Tsai W.C."/>
            <person name="Van de Peer Y."/>
            <person name="Liu Z.J."/>
        </authorList>
    </citation>
    <scope>NUCLEOTIDE SEQUENCE [LARGE SCALE GENOMIC DNA]</scope>
    <source>
        <strain evidence="4">cv. Shenzhen</strain>
        <tissue evidence="3">Stem</tissue>
    </source>
</reference>